<name>A0A151ITK2_9HYME</name>
<dbReference type="Proteomes" id="UP000078492">
    <property type="component" value="Unassembled WGS sequence"/>
</dbReference>
<accession>A0A151ITK2</accession>
<dbReference type="AlphaFoldDB" id="A0A151ITK2"/>
<evidence type="ECO:0000313" key="1">
    <source>
        <dbReference type="EMBL" id="KYN10231.1"/>
    </source>
</evidence>
<reference evidence="1 2" key="1">
    <citation type="submission" date="2015-09" db="EMBL/GenBank/DDBJ databases">
        <title>Trachymyrmex cornetzi WGS genome.</title>
        <authorList>
            <person name="Nygaard S."/>
            <person name="Hu H."/>
            <person name="Boomsma J."/>
            <person name="Zhang G."/>
        </authorList>
    </citation>
    <scope>NUCLEOTIDE SEQUENCE [LARGE SCALE GENOMIC DNA]</scope>
    <source>
        <strain evidence="1">Tcor2-1</strain>
        <tissue evidence="1">Whole body</tissue>
    </source>
</reference>
<proteinExistence type="predicted"/>
<keyword evidence="2" id="KW-1185">Reference proteome</keyword>
<sequence length="78" mass="9039">MRRSERFKPAADLTYRALQKIITLNTQRYSCQRFNATANSSAIHDRSTNGGLDSIEIVRGHVLLCRCLSAYRYFISRR</sequence>
<gene>
    <name evidence="1" type="ORF">ALC57_17646</name>
</gene>
<evidence type="ECO:0000313" key="2">
    <source>
        <dbReference type="Proteomes" id="UP000078492"/>
    </source>
</evidence>
<protein>
    <submittedName>
        <fullName evidence="1">Uncharacterized protein</fullName>
    </submittedName>
</protein>
<organism evidence="1 2">
    <name type="scientific">Trachymyrmex cornetzi</name>
    <dbReference type="NCBI Taxonomy" id="471704"/>
    <lineage>
        <taxon>Eukaryota</taxon>
        <taxon>Metazoa</taxon>
        <taxon>Ecdysozoa</taxon>
        <taxon>Arthropoda</taxon>
        <taxon>Hexapoda</taxon>
        <taxon>Insecta</taxon>
        <taxon>Pterygota</taxon>
        <taxon>Neoptera</taxon>
        <taxon>Endopterygota</taxon>
        <taxon>Hymenoptera</taxon>
        <taxon>Apocrita</taxon>
        <taxon>Aculeata</taxon>
        <taxon>Formicoidea</taxon>
        <taxon>Formicidae</taxon>
        <taxon>Myrmicinae</taxon>
        <taxon>Trachymyrmex</taxon>
    </lineage>
</organism>
<dbReference type="EMBL" id="KQ981022">
    <property type="protein sequence ID" value="KYN10231.1"/>
    <property type="molecule type" value="Genomic_DNA"/>
</dbReference>